<reference evidence="2 3" key="1">
    <citation type="journal article" date="2024" name="J Genomics">
        <title>Draft genome sequencing and assembly of Favolaschia claudopus CIRM-BRFM 2984 isolated from oak limbs.</title>
        <authorList>
            <person name="Navarro D."/>
            <person name="Drula E."/>
            <person name="Chaduli D."/>
            <person name="Cazenave R."/>
            <person name="Ahrendt S."/>
            <person name="Wang J."/>
            <person name="Lipzen A."/>
            <person name="Daum C."/>
            <person name="Barry K."/>
            <person name="Grigoriev I.V."/>
            <person name="Favel A."/>
            <person name="Rosso M.N."/>
            <person name="Martin F."/>
        </authorList>
    </citation>
    <scope>NUCLEOTIDE SEQUENCE [LARGE SCALE GENOMIC DNA]</scope>
    <source>
        <strain evidence="2 3">CIRM-BRFM 2984</strain>
    </source>
</reference>
<feature type="region of interest" description="Disordered" evidence="1">
    <location>
        <begin position="416"/>
        <end position="473"/>
    </location>
</feature>
<gene>
    <name evidence="2" type="ORF">R3P38DRAFT_3189736</name>
</gene>
<evidence type="ECO:0000313" key="3">
    <source>
        <dbReference type="Proteomes" id="UP001362999"/>
    </source>
</evidence>
<accession>A0AAW0BP46</accession>
<proteinExistence type="predicted"/>
<organism evidence="2 3">
    <name type="scientific">Favolaschia claudopus</name>
    <dbReference type="NCBI Taxonomy" id="2862362"/>
    <lineage>
        <taxon>Eukaryota</taxon>
        <taxon>Fungi</taxon>
        <taxon>Dikarya</taxon>
        <taxon>Basidiomycota</taxon>
        <taxon>Agaricomycotina</taxon>
        <taxon>Agaricomycetes</taxon>
        <taxon>Agaricomycetidae</taxon>
        <taxon>Agaricales</taxon>
        <taxon>Marasmiineae</taxon>
        <taxon>Mycenaceae</taxon>
        <taxon>Favolaschia</taxon>
    </lineage>
</organism>
<keyword evidence="3" id="KW-1185">Reference proteome</keyword>
<comment type="caution">
    <text evidence="2">The sequence shown here is derived from an EMBL/GenBank/DDBJ whole genome shotgun (WGS) entry which is preliminary data.</text>
</comment>
<name>A0AAW0BP46_9AGAR</name>
<dbReference type="EMBL" id="JAWWNJ010000028">
    <property type="protein sequence ID" value="KAK7028258.1"/>
    <property type="molecule type" value="Genomic_DNA"/>
</dbReference>
<feature type="region of interest" description="Disordered" evidence="1">
    <location>
        <begin position="487"/>
        <end position="518"/>
    </location>
</feature>
<dbReference type="Proteomes" id="UP001362999">
    <property type="component" value="Unassembled WGS sequence"/>
</dbReference>
<feature type="compositionally biased region" description="Polar residues" evidence="1">
    <location>
        <begin position="431"/>
        <end position="440"/>
    </location>
</feature>
<feature type="compositionally biased region" description="Polar residues" evidence="1">
    <location>
        <begin position="81"/>
        <end position="91"/>
    </location>
</feature>
<feature type="compositionally biased region" description="Basic and acidic residues" evidence="1">
    <location>
        <begin position="65"/>
        <end position="76"/>
    </location>
</feature>
<feature type="compositionally biased region" description="Low complexity" evidence="1">
    <location>
        <begin position="379"/>
        <end position="390"/>
    </location>
</feature>
<sequence length="851" mass="90785">MPLGSRRFAPSFIFVLHRYLFAIYSGKGTCNSSFLSTSNPVSLFRSKLVSQYIDDIAGASDENSDSDHTLSEHESNRLFIDNSSEPATFSDSELRKTDTMDDDSDLSVLSQDEGRVHGEDKEDSDSEVVIVSTPSKTRSKKTTKRRRESGAKNTDDEAAAIKPGDSMFNRKNGVKASTLPPAMSTRRSVRGGNAAATVHSQPQVDVSPSSETVGESFPLASSTDEVGSPVTQNTALGPSGSEDDAQSRDDVLSPGAPTVGRSPSASAGQPIPTNLEHSSSSTIALLPVADADRESAFEKRMESRLEAMMLRFMSRQGPSMASAVETGAGTALPPATASPVMVAPQTVAHSSSDAVDVDTSVATASEGSVIGVANGGTSGAAHPQGPAPQAVNSPPSAANALAFPFNRIGVVNPGATANMIDPRTPPPSGSKRVNLQSPFVPTSRPGAGPSPVAIRDLGKGKNPEVGTPPSSNAAKAAMNNLFANKRKPENPVAVGDSSQNADGQAQLEDGPANPKKPRVLDDQLTFRVNYTPPAVCEVSYDELQDDAIKHIYDNLPNLPGDRRILPSFDRNPHEGSEGTIGGHLSFGVWQDGLEEASGATIYNAMTFTQANDTFVNPIRCSPGLMHLKQAAFGTSPSTYRLSIGNHAAICVSAGMCMESYIMEPTQSGGNPPRLRKYISLLLHNQDWERWESFLCVCFGQYELYAQITAKAVNMTTRLGQPDPAKQASAAVTYGNKPLFSYVRSPKKLEAQRKPEPASSQYSTSYSLKYDDIIPVYDARHREFDFDTELPSLATALPRWTGGEIPIGSFIVVGYTVASYLGKAQGQDGKVLHIGNNILWAIICGTPRRRDD</sequence>
<feature type="region of interest" description="Disordered" evidence="1">
    <location>
        <begin position="58"/>
        <end position="279"/>
    </location>
</feature>
<evidence type="ECO:0000313" key="2">
    <source>
        <dbReference type="EMBL" id="KAK7028258.1"/>
    </source>
</evidence>
<evidence type="ECO:0000256" key="1">
    <source>
        <dbReference type="SAM" id="MobiDB-lite"/>
    </source>
</evidence>
<feature type="compositionally biased region" description="Basic residues" evidence="1">
    <location>
        <begin position="137"/>
        <end position="147"/>
    </location>
</feature>
<feature type="compositionally biased region" description="Polar residues" evidence="1">
    <location>
        <begin position="198"/>
        <end position="236"/>
    </location>
</feature>
<dbReference type="AlphaFoldDB" id="A0AAW0BP46"/>
<feature type="region of interest" description="Disordered" evidence="1">
    <location>
        <begin position="374"/>
        <end position="395"/>
    </location>
</feature>
<protein>
    <submittedName>
        <fullName evidence="2">Uncharacterized protein</fullName>
    </submittedName>
</protein>
<feature type="compositionally biased region" description="Polar residues" evidence="1">
    <location>
        <begin position="261"/>
        <end position="279"/>
    </location>
</feature>